<sequence length="395" mass="44046">MALTDSQARAAKPSDRPIKLSDGGGLYLLVQPTGSKLWRQAFRFDGKQLTLAHGAYPDVTLGEARRLRDAAKSALKRGVDPRKAEEGDSLPAESLEAITREFVKVRGKRWTGKHQGMILRRFEMFVFDDLGRKPISTISAPAILEALRKIEGKGSLETAKKTRQTLSAIFRYAIATGRAEYDPAHALKDAMQPAPGTKHRLSLPFDKVGQFLHSLSDVEPVIVAAIRLAMHTALRSNELRNARWSDIDGDLLAIPAERMKARSDHVLPLSPQVKAILATLPRDKDSDLILCSPRTGRALDMMTMLSCMYRHGWKDIATLHGFRALFSTQATESGLWSEDAIELSLAHRLPGSGSRRAYNRAKLLDERTRLMQWWSDRLDKAVADHKRNDLSDLLA</sequence>
<dbReference type="Pfam" id="PF22022">
    <property type="entry name" value="Phage_int_M"/>
    <property type="match status" value="1"/>
</dbReference>
<accession>A0ABZ0VQ55</accession>
<comment type="similarity">
    <text evidence="1">Belongs to the 'phage' integrase family.</text>
</comment>
<evidence type="ECO:0000256" key="1">
    <source>
        <dbReference type="ARBA" id="ARBA00008857"/>
    </source>
</evidence>
<name>A0ABZ0VQ55_9HYPH</name>
<reference evidence="6 7" key="1">
    <citation type="submission" date="2023-11" db="EMBL/GenBank/DDBJ databases">
        <authorList>
            <person name="Panchal A.K."/>
            <person name="Meaney J.S."/>
            <person name="Karas B.J."/>
            <person name="diCenzo G.C."/>
        </authorList>
    </citation>
    <scope>NUCLEOTIDE SEQUENCE [LARGE SCALE GENOMIC DNA]</scope>
    <source>
        <strain evidence="6 7">NZP2235</strain>
    </source>
</reference>
<dbReference type="InterPro" id="IPR013762">
    <property type="entry name" value="Integrase-like_cat_sf"/>
</dbReference>
<dbReference type="PANTHER" id="PTHR30629">
    <property type="entry name" value="PROPHAGE INTEGRASE"/>
    <property type="match status" value="1"/>
</dbReference>
<dbReference type="Pfam" id="PF13356">
    <property type="entry name" value="Arm-DNA-bind_3"/>
    <property type="match status" value="1"/>
</dbReference>
<dbReference type="Proteomes" id="UP001322481">
    <property type="component" value="Chromosome"/>
</dbReference>
<dbReference type="InterPro" id="IPR038488">
    <property type="entry name" value="Integrase_DNA-bd_sf"/>
</dbReference>
<evidence type="ECO:0000313" key="7">
    <source>
        <dbReference type="Proteomes" id="UP001322481"/>
    </source>
</evidence>
<dbReference type="InterPro" id="IPR002104">
    <property type="entry name" value="Integrase_catalytic"/>
</dbReference>
<evidence type="ECO:0000313" key="6">
    <source>
        <dbReference type="EMBL" id="WQB99531.1"/>
    </source>
</evidence>
<dbReference type="PROSITE" id="PS51898">
    <property type="entry name" value="TYR_RECOMBINASE"/>
    <property type="match status" value="1"/>
</dbReference>
<dbReference type="InterPro" id="IPR025166">
    <property type="entry name" value="Integrase_DNA_bind_dom"/>
</dbReference>
<dbReference type="EMBL" id="CP139858">
    <property type="protein sequence ID" value="WQB99531.1"/>
    <property type="molecule type" value="Genomic_DNA"/>
</dbReference>
<dbReference type="GO" id="GO:0003677">
    <property type="term" value="F:DNA binding"/>
    <property type="evidence" value="ECO:0007669"/>
    <property type="project" value="UniProtKB-KW"/>
</dbReference>
<keyword evidence="3 6" id="KW-0238">DNA-binding</keyword>
<dbReference type="InterPro" id="IPR050808">
    <property type="entry name" value="Phage_Integrase"/>
</dbReference>
<keyword evidence="4" id="KW-0233">DNA recombination</keyword>
<dbReference type="Gene3D" id="1.10.150.130">
    <property type="match status" value="1"/>
</dbReference>
<dbReference type="Gene3D" id="3.30.160.390">
    <property type="entry name" value="Integrase, DNA-binding domain"/>
    <property type="match status" value="1"/>
</dbReference>
<evidence type="ECO:0000259" key="5">
    <source>
        <dbReference type="PROSITE" id="PS51898"/>
    </source>
</evidence>
<dbReference type="CDD" id="cd00801">
    <property type="entry name" value="INT_P4_C"/>
    <property type="match status" value="1"/>
</dbReference>
<dbReference type="InterPro" id="IPR010998">
    <property type="entry name" value="Integrase_recombinase_N"/>
</dbReference>
<dbReference type="Pfam" id="PF00589">
    <property type="entry name" value="Phage_integrase"/>
    <property type="match status" value="1"/>
</dbReference>
<evidence type="ECO:0000256" key="2">
    <source>
        <dbReference type="ARBA" id="ARBA00022908"/>
    </source>
</evidence>
<keyword evidence="2" id="KW-0229">DNA integration</keyword>
<dbReference type="RefSeq" id="WP_322414324.1">
    <property type="nucleotide sequence ID" value="NZ_CP139858.1"/>
</dbReference>
<dbReference type="InterPro" id="IPR011010">
    <property type="entry name" value="DNA_brk_join_enz"/>
</dbReference>
<feature type="domain" description="Tyr recombinase" evidence="5">
    <location>
        <begin position="198"/>
        <end position="371"/>
    </location>
</feature>
<organism evidence="6 7">
    <name type="scientific">Mesorhizobium huakuii</name>
    <dbReference type="NCBI Taxonomy" id="28104"/>
    <lineage>
        <taxon>Bacteria</taxon>
        <taxon>Pseudomonadati</taxon>
        <taxon>Pseudomonadota</taxon>
        <taxon>Alphaproteobacteria</taxon>
        <taxon>Hyphomicrobiales</taxon>
        <taxon>Phyllobacteriaceae</taxon>
        <taxon>Mesorhizobium</taxon>
    </lineage>
</organism>
<dbReference type="InterPro" id="IPR053876">
    <property type="entry name" value="Phage_int_M"/>
</dbReference>
<proteinExistence type="inferred from homology"/>
<dbReference type="SUPFAM" id="SSF56349">
    <property type="entry name" value="DNA breaking-rejoining enzymes"/>
    <property type="match status" value="1"/>
</dbReference>
<evidence type="ECO:0000256" key="3">
    <source>
        <dbReference type="ARBA" id="ARBA00023125"/>
    </source>
</evidence>
<protein>
    <submittedName>
        <fullName evidence="6">Integrase arm-type DNA-binding domain-containing protein</fullName>
    </submittedName>
</protein>
<dbReference type="Gene3D" id="1.10.443.10">
    <property type="entry name" value="Intergrase catalytic core"/>
    <property type="match status" value="1"/>
</dbReference>
<gene>
    <name evidence="6" type="ORF">U0R22_003712</name>
</gene>
<keyword evidence="7" id="KW-1185">Reference proteome</keyword>
<dbReference type="PANTHER" id="PTHR30629:SF2">
    <property type="entry name" value="PROPHAGE INTEGRASE INTS-RELATED"/>
    <property type="match status" value="1"/>
</dbReference>
<evidence type="ECO:0000256" key="4">
    <source>
        <dbReference type="ARBA" id="ARBA00023172"/>
    </source>
</evidence>